<evidence type="ECO:0000313" key="2">
    <source>
        <dbReference type="EMBL" id="RKR76305.1"/>
    </source>
</evidence>
<dbReference type="Proteomes" id="UP000280008">
    <property type="component" value="Unassembled WGS sequence"/>
</dbReference>
<dbReference type="RefSeq" id="WP_121371293.1">
    <property type="nucleotide sequence ID" value="NZ_RBKS01000001.1"/>
</dbReference>
<organism evidence="2 3">
    <name type="scientific">Frondihabitans australicus</name>
    <dbReference type="NCBI Taxonomy" id="386892"/>
    <lineage>
        <taxon>Bacteria</taxon>
        <taxon>Bacillati</taxon>
        <taxon>Actinomycetota</taxon>
        <taxon>Actinomycetes</taxon>
        <taxon>Micrococcales</taxon>
        <taxon>Microbacteriaceae</taxon>
        <taxon>Frondihabitans</taxon>
    </lineage>
</organism>
<gene>
    <name evidence="2" type="ORF">C8E83_3474</name>
</gene>
<evidence type="ECO:0000256" key="1">
    <source>
        <dbReference type="SAM" id="Phobius"/>
    </source>
</evidence>
<feature type="transmembrane region" description="Helical" evidence="1">
    <location>
        <begin position="48"/>
        <end position="70"/>
    </location>
</feature>
<reference evidence="2 3" key="1">
    <citation type="submission" date="2018-10" db="EMBL/GenBank/DDBJ databases">
        <title>Sequencing the genomes of 1000 actinobacteria strains.</title>
        <authorList>
            <person name="Klenk H.-P."/>
        </authorList>
    </citation>
    <scope>NUCLEOTIDE SEQUENCE [LARGE SCALE GENOMIC DNA]</scope>
    <source>
        <strain evidence="2 3">DSM 17894</strain>
    </source>
</reference>
<keyword evidence="1" id="KW-0472">Membrane</keyword>
<dbReference type="AlphaFoldDB" id="A0A495IMF4"/>
<name>A0A495IMF4_9MICO</name>
<proteinExistence type="predicted"/>
<protein>
    <submittedName>
        <fullName evidence="2">Uncharacterized protein</fullName>
    </submittedName>
</protein>
<comment type="caution">
    <text evidence="2">The sequence shown here is derived from an EMBL/GenBank/DDBJ whole genome shotgun (WGS) entry which is preliminary data.</text>
</comment>
<accession>A0A495IMF4</accession>
<keyword evidence="3" id="KW-1185">Reference proteome</keyword>
<keyword evidence="1" id="KW-0812">Transmembrane</keyword>
<dbReference type="EMBL" id="RBKS01000001">
    <property type="protein sequence ID" value="RKR76305.1"/>
    <property type="molecule type" value="Genomic_DNA"/>
</dbReference>
<sequence length="193" mass="20599">MDGELDELLARSAPRVTVAGDGIDRELDAVSVAAEAAVSRPRTRRRNAIIAASVVAVVAASTATAAAAALPNWNPFYYSPGVVPDARATVQVTSTSACFINLHITDTPAWKEKIAHQIFSTVDLRSINVDTAVKYTKSQAYLDNTDTSNGVAYYRAEAVANYAIHLLDQGMQKRGLTGYGVGEDIACHRTDGE</sequence>
<keyword evidence="1" id="KW-1133">Transmembrane helix</keyword>
<evidence type="ECO:0000313" key="3">
    <source>
        <dbReference type="Proteomes" id="UP000280008"/>
    </source>
</evidence>